<name>A0A7W2EII3_9BURK</name>
<dbReference type="PROSITE" id="PS51257">
    <property type="entry name" value="PROKAR_LIPOPROTEIN"/>
    <property type="match status" value="1"/>
</dbReference>
<keyword evidence="4" id="KW-1185">Reference proteome</keyword>
<dbReference type="InterPro" id="IPR013783">
    <property type="entry name" value="Ig-like_fold"/>
</dbReference>
<dbReference type="Gene3D" id="2.60.40.10">
    <property type="entry name" value="Immunoglobulins"/>
    <property type="match status" value="1"/>
</dbReference>
<dbReference type="InterPro" id="IPR011044">
    <property type="entry name" value="Quino_amine_DH_bsu"/>
</dbReference>
<dbReference type="Proteomes" id="UP000566711">
    <property type="component" value="Unassembled WGS sequence"/>
</dbReference>
<feature type="domain" description="BACON" evidence="2">
    <location>
        <begin position="262"/>
        <end position="328"/>
    </location>
</feature>
<reference evidence="3 4" key="1">
    <citation type="submission" date="2020-07" db="EMBL/GenBank/DDBJ databases">
        <title>Novel species isolated from subtropical streams in China.</title>
        <authorList>
            <person name="Lu H."/>
        </authorList>
    </citation>
    <scope>NUCLEOTIDE SEQUENCE [LARGE SCALE GENOMIC DNA]</scope>
    <source>
        <strain evidence="3 4">FT3S</strain>
    </source>
</reference>
<evidence type="ECO:0000256" key="1">
    <source>
        <dbReference type="SAM" id="SignalP"/>
    </source>
</evidence>
<feature type="domain" description="BACON" evidence="2">
    <location>
        <begin position="161"/>
        <end position="226"/>
    </location>
</feature>
<dbReference type="InterPro" id="IPR024361">
    <property type="entry name" value="BACON"/>
</dbReference>
<dbReference type="Gene3D" id="2.130.10.10">
    <property type="entry name" value="YVTN repeat-like/Quinoprotein amine dehydrogenase"/>
    <property type="match status" value="2"/>
</dbReference>
<dbReference type="Pfam" id="PF19190">
    <property type="entry name" value="BACON_2"/>
    <property type="match status" value="2"/>
</dbReference>
<dbReference type="AlphaFoldDB" id="A0A7W2EII3"/>
<dbReference type="EMBL" id="JACEZS010000011">
    <property type="protein sequence ID" value="MBA5606479.1"/>
    <property type="molecule type" value="Genomic_DNA"/>
</dbReference>
<sequence>MHRLWSALTLASLLTACGGGGAGGTPAPATSAALTFSPDKVAISAVAGTTATATVNAAVARPADFNGAAVYAYLVDSAGVLLPNAQLVQDSAQSYHATLQTAATLAAGSYQGNFTVKLCRDSACASQFPGSPMQLPYAIEVAPAGSAPFTASSAAPLTVTMHQGGAAPAPAAISVQATGRSWSAASGAAWLTLSSTSGSGNATLTASYTPASLAPGQYSTAITLTAGDGLVATVPVSLTVLAPGFQLSSDGVAFTAINGAPIASQDVQFATDNAQATRWSAASGAGWLRASPSQGYTPATTTLSIDPTVGALASGNYSTSLTLTADGITPRQLPVSLKLVRATLLASNAAVTLGGTYGRDFSPRNVTLSLNTGTNQWPWLLSAVPAWAGSSAASGNVGAAGSTVTITANPAAAPAGSTTVQMVAAATVNGDIVTAPVALTINKDKHKLLPSELGVAMSGSPGWSRVTRRVTIVDNYGLVPDWTAASDQPWLTASGSGASLTLSADPSTLAPNSLNYATVTVTPTDPAMAAATPIRVAFWKGTASPTAPVSPHPLYRNIVADPIRPLVYAHNGGTTIDIYNVYTGQLADTLTGFGGALGDMAVSADGTLLYAYDLDNSKLEVRVLATKAVLARWPLAHQPDRSSRLTLLHPNGVDLVALNDGSIYNSAGKLLASLPIQGGTLSAAADGKRLYVQDEDGTAVHLATYTLDYADLAGGTLFAAQLPAATHLGNGSAGQDIATSADGSTLYAASSTPTQCSVLGTNDLGTLSYLPSGNSAPDNVEVGSDGRVYCGVAGKSAAADVWVYSAAGVLLQQLKFVPVGRQLAPRQMVISGDGFILIGLNDDGVLNIVPVGP</sequence>
<feature type="chain" id="PRO_5030807929" evidence="1">
    <location>
        <begin position="23"/>
        <end position="853"/>
    </location>
</feature>
<gene>
    <name evidence="3" type="ORF">H3H36_14065</name>
</gene>
<feature type="signal peptide" evidence="1">
    <location>
        <begin position="1"/>
        <end position="22"/>
    </location>
</feature>
<accession>A0A7W2EII3</accession>
<evidence type="ECO:0000313" key="3">
    <source>
        <dbReference type="EMBL" id="MBA5606479.1"/>
    </source>
</evidence>
<organism evidence="3 4">
    <name type="scientific">Rugamonas fusca</name>
    <dbReference type="NCBI Taxonomy" id="2758568"/>
    <lineage>
        <taxon>Bacteria</taxon>
        <taxon>Pseudomonadati</taxon>
        <taxon>Pseudomonadota</taxon>
        <taxon>Betaproteobacteria</taxon>
        <taxon>Burkholderiales</taxon>
        <taxon>Oxalobacteraceae</taxon>
        <taxon>Telluria group</taxon>
        <taxon>Rugamonas</taxon>
    </lineage>
</organism>
<dbReference type="SUPFAM" id="SSF50969">
    <property type="entry name" value="YVTN repeat-like/Quinoprotein amine dehydrogenase"/>
    <property type="match status" value="1"/>
</dbReference>
<evidence type="ECO:0000313" key="4">
    <source>
        <dbReference type="Proteomes" id="UP000566711"/>
    </source>
</evidence>
<dbReference type="InterPro" id="IPR015943">
    <property type="entry name" value="WD40/YVTN_repeat-like_dom_sf"/>
</dbReference>
<keyword evidence="1" id="KW-0732">Signal</keyword>
<comment type="caution">
    <text evidence="3">The sequence shown here is derived from an EMBL/GenBank/DDBJ whole genome shotgun (WGS) entry which is preliminary data.</text>
</comment>
<protein>
    <submittedName>
        <fullName evidence="3">BACON domain-containing protein</fullName>
    </submittedName>
</protein>
<proteinExistence type="predicted"/>
<dbReference type="RefSeq" id="WP_182218618.1">
    <property type="nucleotide sequence ID" value="NZ_JACEZS010000011.1"/>
</dbReference>
<evidence type="ECO:0000259" key="2">
    <source>
        <dbReference type="Pfam" id="PF19190"/>
    </source>
</evidence>